<accession>A0A9Q8T5H5</accession>
<organism evidence="2 3">
    <name type="scientific">Colletotrichum lupini</name>
    <dbReference type="NCBI Taxonomy" id="145971"/>
    <lineage>
        <taxon>Eukaryota</taxon>
        <taxon>Fungi</taxon>
        <taxon>Dikarya</taxon>
        <taxon>Ascomycota</taxon>
        <taxon>Pezizomycotina</taxon>
        <taxon>Sordariomycetes</taxon>
        <taxon>Hypocreomycetidae</taxon>
        <taxon>Glomerellales</taxon>
        <taxon>Glomerellaceae</taxon>
        <taxon>Colletotrichum</taxon>
        <taxon>Colletotrichum acutatum species complex</taxon>
    </lineage>
</organism>
<evidence type="ECO:0000313" key="3">
    <source>
        <dbReference type="Proteomes" id="UP000830671"/>
    </source>
</evidence>
<gene>
    <name evidence="2" type="ORF">CLUP02_15048</name>
</gene>
<dbReference type="Proteomes" id="UP000830671">
    <property type="component" value="Chromosome 8"/>
</dbReference>
<dbReference type="AlphaFoldDB" id="A0A9Q8T5H5"/>
<dbReference type="GeneID" id="73348982"/>
<sequence length="136" mass="15039">MPDDGLCDDLALVSRRAVVLEGLEGTEAASDAKGHATCGEVMAWNVTSIAARMRGIILDSGAATSCRIPHIIPRDLQLQIAARHRLDTRGLPPARHGLRAERHRIKEQKRSVIAGPMMYQKHYPQSSRRQNGRVQK</sequence>
<dbReference type="RefSeq" id="XP_049151118.1">
    <property type="nucleotide sequence ID" value="XM_049293972.1"/>
</dbReference>
<name>A0A9Q8T5H5_9PEZI</name>
<proteinExistence type="predicted"/>
<feature type="compositionally biased region" description="Polar residues" evidence="1">
    <location>
        <begin position="123"/>
        <end position="136"/>
    </location>
</feature>
<keyword evidence="3" id="KW-1185">Reference proteome</keyword>
<reference evidence="2" key="1">
    <citation type="journal article" date="2021" name="Mol. Plant Microbe Interact.">
        <title>Complete Genome Sequence of the Plant-Pathogenic Fungus Colletotrichum lupini.</title>
        <authorList>
            <person name="Baroncelli R."/>
            <person name="Pensec F."/>
            <person name="Da Lio D."/>
            <person name="Boufleur T."/>
            <person name="Vicente I."/>
            <person name="Sarrocco S."/>
            <person name="Picot A."/>
            <person name="Baraldi E."/>
            <person name="Sukno S."/>
            <person name="Thon M."/>
            <person name="Le Floch G."/>
        </authorList>
    </citation>
    <scope>NUCLEOTIDE SEQUENCE</scope>
    <source>
        <strain evidence="2">IMI 504893</strain>
    </source>
</reference>
<evidence type="ECO:0000313" key="2">
    <source>
        <dbReference type="EMBL" id="UQC89517.1"/>
    </source>
</evidence>
<dbReference type="EMBL" id="CP019480">
    <property type="protein sequence ID" value="UQC89517.1"/>
    <property type="molecule type" value="Genomic_DNA"/>
</dbReference>
<feature type="region of interest" description="Disordered" evidence="1">
    <location>
        <begin position="115"/>
        <end position="136"/>
    </location>
</feature>
<dbReference type="KEGG" id="clup:CLUP02_15048"/>
<protein>
    <submittedName>
        <fullName evidence="2">Uncharacterized protein</fullName>
    </submittedName>
</protein>
<evidence type="ECO:0000256" key="1">
    <source>
        <dbReference type="SAM" id="MobiDB-lite"/>
    </source>
</evidence>